<protein>
    <submittedName>
        <fullName evidence="5">Rhamnogalacturonan acetylesterase</fullName>
    </submittedName>
</protein>
<evidence type="ECO:0000256" key="3">
    <source>
        <dbReference type="SAM" id="SignalP"/>
    </source>
</evidence>
<dbReference type="SUPFAM" id="SSF52266">
    <property type="entry name" value="SGNH hydrolase"/>
    <property type="match status" value="1"/>
</dbReference>
<sequence>MRSAILAAAAALLAVPAQAQMTPPPGSPPVTPIRPSKIILVGDSTTAVAGGWGPSFCAYHVTSFAACLNLARGGRSSGNYRWEGSWAVALSEMQAKGYQHTWVLIQFGHNDQPGKPGRSTDLKTGYPENLRRYVRETRAAGAIPVLVTPLTRRIFQDGKLVNDLAPWAEATRGVAAEMQVPLLDLNRDSARLVEALGSDYANRFAQVPKGTAAAAVTAPTTPAATEVQVQPMASPKLSFDYTHLGTEGANVFAALVTRELSEAVPEMRPLLLP</sequence>
<evidence type="ECO:0000256" key="2">
    <source>
        <dbReference type="ARBA" id="ARBA00022801"/>
    </source>
</evidence>
<dbReference type="PANTHER" id="PTHR43695">
    <property type="entry name" value="PUTATIVE (AFU_ORTHOLOGUE AFUA_2G17250)-RELATED"/>
    <property type="match status" value="1"/>
</dbReference>
<feature type="chain" id="PRO_5047498989" evidence="3">
    <location>
        <begin position="20"/>
        <end position="273"/>
    </location>
</feature>
<dbReference type="Pfam" id="PF13472">
    <property type="entry name" value="Lipase_GDSL_2"/>
    <property type="match status" value="1"/>
</dbReference>
<name>A0ABV6CQD0_9SPHN</name>
<dbReference type="InterPro" id="IPR013830">
    <property type="entry name" value="SGNH_hydro"/>
</dbReference>
<dbReference type="Proteomes" id="UP001589798">
    <property type="component" value="Unassembled WGS sequence"/>
</dbReference>
<comment type="similarity">
    <text evidence="1">Belongs to the 'GDSL' lipolytic enzyme family.</text>
</comment>
<organism evidence="5 6">
    <name type="scientific">Novosphingobium soli</name>
    <dbReference type="NCBI Taxonomy" id="574956"/>
    <lineage>
        <taxon>Bacteria</taxon>
        <taxon>Pseudomonadati</taxon>
        <taxon>Pseudomonadota</taxon>
        <taxon>Alphaproteobacteria</taxon>
        <taxon>Sphingomonadales</taxon>
        <taxon>Sphingomonadaceae</taxon>
        <taxon>Novosphingobium</taxon>
    </lineage>
</organism>
<gene>
    <name evidence="5" type="ORF">ACFFJC_01470</name>
</gene>
<evidence type="ECO:0000313" key="6">
    <source>
        <dbReference type="Proteomes" id="UP001589798"/>
    </source>
</evidence>
<evidence type="ECO:0000256" key="1">
    <source>
        <dbReference type="ARBA" id="ARBA00008668"/>
    </source>
</evidence>
<evidence type="ECO:0000313" key="5">
    <source>
        <dbReference type="EMBL" id="MFC0202933.1"/>
    </source>
</evidence>
<comment type="caution">
    <text evidence="5">The sequence shown here is derived from an EMBL/GenBank/DDBJ whole genome shotgun (WGS) entry which is preliminary data.</text>
</comment>
<dbReference type="EMBL" id="JBHLWK010000005">
    <property type="protein sequence ID" value="MFC0202933.1"/>
    <property type="molecule type" value="Genomic_DNA"/>
</dbReference>
<feature type="domain" description="SGNH hydrolase-type esterase" evidence="4">
    <location>
        <begin position="41"/>
        <end position="190"/>
    </location>
</feature>
<dbReference type="RefSeq" id="WP_379485806.1">
    <property type="nucleotide sequence ID" value="NZ_JBHLWK010000005.1"/>
</dbReference>
<proteinExistence type="inferred from homology"/>
<dbReference type="InterPro" id="IPR036514">
    <property type="entry name" value="SGNH_hydro_sf"/>
</dbReference>
<evidence type="ECO:0000259" key="4">
    <source>
        <dbReference type="Pfam" id="PF13472"/>
    </source>
</evidence>
<dbReference type="CDD" id="cd01821">
    <property type="entry name" value="Rhamnogalacturan_acetylesterase_like"/>
    <property type="match status" value="1"/>
</dbReference>
<keyword evidence="2" id="KW-0378">Hydrolase</keyword>
<reference evidence="5 6" key="1">
    <citation type="submission" date="2024-09" db="EMBL/GenBank/DDBJ databases">
        <authorList>
            <person name="Sun Q."/>
            <person name="Mori K."/>
        </authorList>
    </citation>
    <scope>NUCLEOTIDE SEQUENCE [LARGE SCALE GENOMIC DNA]</scope>
    <source>
        <strain evidence="5 6">CCM 7706</strain>
    </source>
</reference>
<dbReference type="Gene3D" id="3.40.50.1110">
    <property type="entry name" value="SGNH hydrolase"/>
    <property type="match status" value="1"/>
</dbReference>
<dbReference type="InterPro" id="IPR037459">
    <property type="entry name" value="RhgT-like"/>
</dbReference>
<accession>A0ABV6CQD0</accession>
<keyword evidence="3" id="KW-0732">Signal</keyword>
<dbReference type="PANTHER" id="PTHR43695:SF1">
    <property type="entry name" value="RHAMNOGALACTURONAN ACETYLESTERASE"/>
    <property type="match status" value="1"/>
</dbReference>
<feature type="signal peptide" evidence="3">
    <location>
        <begin position="1"/>
        <end position="19"/>
    </location>
</feature>
<keyword evidence="6" id="KW-1185">Reference proteome</keyword>